<dbReference type="Pfam" id="PF00082">
    <property type="entry name" value="Peptidase_S8"/>
    <property type="match status" value="3"/>
</dbReference>
<evidence type="ECO:0000259" key="9">
    <source>
        <dbReference type="Pfam" id="PF18425"/>
    </source>
</evidence>
<dbReference type="InterPro" id="IPR022398">
    <property type="entry name" value="Peptidase_S8_His-AS"/>
</dbReference>
<dbReference type="CDD" id="cd07478">
    <property type="entry name" value="Peptidases_S8_CspA-like"/>
    <property type="match status" value="2"/>
</dbReference>
<reference evidence="11" key="1">
    <citation type="submission" date="2017-03" db="EMBL/GenBank/DDBJ databases">
        <authorList>
            <person name="Falquet L."/>
            <person name="Falquet L."/>
        </authorList>
    </citation>
    <scope>NUCLEOTIDE SEQUENCE [LARGE SCALE GENOMIC DNA]</scope>
</reference>
<keyword evidence="11" id="KW-1185">Reference proteome</keyword>
<dbReference type="InterPro" id="IPR041365">
    <property type="entry name" value="CspB_prodomain"/>
</dbReference>
<evidence type="ECO:0000256" key="7">
    <source>
        <dbReference type="RuleBase" id="RU003355"/>
    </source>
</evidence>
<feature type="active site" description="Charge relay system" evidence="6">
    <location>
        <position position="778"/>
    </location>
</feature>
<dbReference type="InterPro" id="IPR000209">
    <property type="entry name" value="Peptidase_S8/S53_dom"/>
</dbReference>
<keyword evidence="2 6" id="KW-0645">Protease</keyword>
<dbReference type="PRINTS" id="PR00723">
    <property type="entry name" value="SUBTILISIN"/>
</dbReference>
<dbReference type="SUPFAM" id="SSF52743">
    <property type="entry name" value="Subtilisin-like"/>
    <property type="match status" value="2"/>
</dbReference>
<dbReference type="PANTHER" id="PTHR43806:SF11">
    <property type="entry name" value="CEREVISIN-RELATED"/>
    <property type="match status" value="1"/>
</dbReference>
<dbReference type="RefSeq" id="WP_242944825.1">
    <property type="nucleotide sequence ID" value="NZ_LT799839.1"/>
</dbReference>
<feature type="domain" description="Peptidase S8/S53" evidence="8">
    <location>
        <begin position="444"/>
        <end position="551"/>
    </location>
</feature>
<dbReference type="Gene3D" id="2.60.120.1290">
    <property type="match status" value="2"/>
</dbReference>
<evidence type="ECO:0000313" key="10">
    <source>
        <dbReference type="EMBL" id="SLK10477.1"/>
    </source>
</evidence>
<feature type="active site" description="Charge relay system" evidence="6">
    <location>
        <position position="1101"/>
    </location>
</feature>
<dbReference type="InterPro" id="IPR050131">
    <property type="entry name" value="Peptidase_S8_subtilisin-like"/>
</dbReference>
<evidence type="ECO:0000256" key="5">
    <source>
        <dbReference type="PIRSR" id="PIRSR615500-1"/>
    </source>
</evidence>
<evidence type="ECO:0000259" key="8">
    <source>
        <dbReference type="Pfam" id="PF00082"/>
    </source>
</evidence>
<feature type="active site" description="Charge relay system" evidence="5 6">
    <location>
        <position position="144"/>
    </location>
</feature>
<dbReference type="PROSITE" id="PS00137">
    <property type="entry name" value="SUBTILASE_HIS"/>
    <property type="match status" value="2"/>
</dbReference>
<dbReference type="GO" id="GO:0006508">
    <property type="term" value="P:proteolysis"/>
    <property type="evidence" value="ECO:0007669"/>
    <property type="project" value="UniProtKB-KW"/>
</dbReference>
<dbReference type="EMBL" id="LT799839">
    <property type="protein sequence ID" value="SLK10477.1"/>
    <property type="molecule type" value="Genomic_DNA"/>
</dbReference>
<dbReference type="PANTHER" id="PTHR43806">
    <property type="entry name" value="PEPTIDASE S8"/>
    <property type="match status" value="1"/>
</dbReference>
<dbReference type="Proteomes" id="UP000190476">
    <property type="component" value="Chromosome I"/>
</dbReference>
<dbReference type="PROSITE" id="PS00138">
    <property type="entry name" value="SUBTILASE_SER"/>
    <property type="match status" value="1"/>
</dbReference>
<dbReference type="PROSITE" id="PS00136">
    <property type="entry name" value="SUBTILASE_ASP"/>
    <property type="match status" value="2"/>
</dbReference>
<feature type="active site" description="Charge relay system" evidence="5 6">
    <location>
        <position position="202"/>
    </location>
</feature>
<dbReference type="AlphaFoldDB" id="A0A1U6IR15"/>
<name>A0A1U6IR15_9CLOT</name>
<dbReference type="InterPro" id="IPR023827">
    <property type="entry name" value="Peptidase_S8_Asp-AS"/>
</dbReference>
<evidence type="ECO:0000256" key="1">
    <source>
        <dbReference type="ARBA" id="ARBA00011073"/>
    </source>
</evidence>
<evidence type="ECO:0000256" key="2">
    <source>
        <dbReference type="ARBA" id="ARBA00022670"/>
    </source>
</evidence>
<feature type="active site" description="Charge relay system" evidence="6">
    <location>
        <position position="706"/>
    </location>
</feature>
<accession>A0A1U6IR15</accession>
<dbReference type="InterPro" id="IPR034045">
    <property type="entry name" value="Pep_S8_CspA-like"/>
</dbReference>
<organism evidence="10 11">
    <name type="scientific">Clostridium chauvoei JF4335</name>
    <dbReference type="NCBI Taxonomy" id="1351755"/>
    <lineage>
        <taxon>Bacteria</taxon>
        <taxon>Bacillati</taxon>
        <taxon>Bacillota</taxon>
        <taxon>Clostridia</taxon>
        <taxon>Eubacteriales</taxon>
        <taxon>Clostridiaceae</taxon>
        <taxon>Clostridium</taxon>
    </lineage>
</organism>
<sequence length="1204" mass="131833">MIIEQCSRVIIIETTGMNNINTGLGIIKNVPKIVLNKLGIPTNMGYLNNNNIEVVIISGESVDKLSQFVDNLGGKYESLGYGFAIVTISVDKLVELARNESIQYIELPKSLYTTDEQSNRAACVQRAQSSFNVDGKGVLIGFIDSGIDYTHRAFRNADGTTRIEYIYDLSQGNVVYDKQKINEALKAPDPFSIVNSYDQTEHGTHVAGIACAGGNIRQEYYGVAPNSSIAMVKCTRGSYALSTNIMRGLKFLVDKSAELKMPLVVNISLSTNDGAHNGTSLLEQYISTVATLERITICIAAGNEGEAAHHVGGMIVDQKKISINVASDEPTVVINLYKPVLVDMTLKIISPTGATSGDIIIREGYNEGNIGRDKFQIFDTGPKPFDIIGEAVISLVTNGQYLSGGQWDIILTITNNYNGIFDMWLPISEGLNEKTKFLQPTVLNTLGIPATVNNIIAVGSYNYRTNNISSFSGRGTPSVYEPIRPDLVAPGEEIMSTVPDNRFDVKSGTSMAAPTVTGVAALLMEWGIVKKNDSYLYGERLKYYLIKGAKRTRTDITYPDPSWGYGEICAYDALENIINTIGFLGNRSKNTNMYRDIQEDILQQYKESTDIVGFIVEYDSKEKIKEVDKLPNTYGVLLDNNFAIVFTPFNKIRDIEPYVKEIVPIEVPAIYTLTELSPVEASGAPMFHHNPFITLNGRDVIVGIIDTGIDYLNEELMKEDDTTRIIRIWDQTLKGDKAIYDTRMGVEYTESQINEAIKISKSGGDPYSIVTSKDEVGHGTMVAGLIGARGKNPDVIGAAPDCQFAVVKVQPASKTLLHYAGVKGSAVGKFSTVDVLLAIRYLTKLENELKKPMVIYIPLGTNIGAHDGTSVIETYIDSVSRQLGIVCVTGTGNQGDTDTHTEGKFQKSGEIKTVELKVGKAQKDLSFQIFVKQPDRISLGIISPSGEVIDRIPARLGKVEKAKLIYEGTNVKVTYICPDYATGDEIINIELRGLKEGIWQFRLYGDYVVDGRYWSWLPQRNLLDTDTKFLNPSQYTTLTIPSTSRLAIVSSFYNQNNNATVGQSGRGFTRDGRIKPDISAGGVNALVITPGGGTKIASGSSISSAILAGCCALILQWAIVDGNDPSIYATEVRAYIIRGADMRVGDIYPNQQWGYGTLSMKGIFDAIRGNLSGGVASTRGLDNNDKYEEYNIGKLFIRKPKDCL</sequence>
<dbReference type="Gene3D" id="3.30.70.2980">
    <property type="match status" value="1"/>
</dbReference>
<feature type="domain" description="Peptidase S8/S53" evidence="8">
    <location>
        <begin position="697"/>
        <end position="1156"/>
    </location>
</feature>
<evidence type="ECO:0000256" key="4">
    <source>
        <dbReference type="ARBA" id="ARBA00022825"/>
    </source>
</evidence>
<evidence type="ECO:0000256" key="3">
    <source>
        <dbReference type="ARBA" id="ARBA00022801"/>
    </source>
</evidence>
<dbReference type="PROSITE" id="PS51892">
    <property type="entry name" value="SUBTILASE"/>
    <property type="match status" value="2"/>
</dbReference>
<dbReference type="Gene3D" id="3.40.50.200">
    <property type="entry name" value="Peptidase S8/S53 domain"/>
    <property type="match status" value="2"/>
</dbReference>
<dbReference type="InterPro" id="IPR036852">
    <property type="entry name" value="Peptidase_S8/S53_dom_sf"/>
</dbReference>
<keyword evidence="4 6" id="KW-0720">Serine protease</keyword>
<feature type="active site" description="Charge relay system" evidence="5 6">
    <location>
        <position position="510"/>
    </location>
</feature>
<keyword evidence="3 6" id="KW-0378">Hydrolase</keyword>
<evidence type="ECO:0000256" key="6">
    <source>
        <dbReference type="PROSITE-ProRule" id="PRU01240"/>
    </source>
</evidence>
<comment type="similarity">
    <text evidence="1 6 7">Belongs to the peptidase S8 family.</text>
</comment>
<gene>
    <name evidence="10" type="ORF">CCH01_00750</name>
</gene>
<evidence type="ECO:0000313" key="11">
    <source>
        <dbReference type="Proteomes" id="UP000190476"/>
    </source>
</evidence>
<feature type="domain" description="Peptidase S8/S53" evidence="8">
    <location>
        <begin position="135"/>
        <end position="306"/>
    </location>
</feature>
<dbReference type="Pfam" id="PF18425">
    <property type="entry name" value="CspB_prodomain"/>
    <property type="match status" value="1"/>
</dbReference>
<dbReference type="GO" id="GO:0004252">
    <property type="term" value="F:serine-type endopeptidase activity"/>
    <property type="evidence" value="ECO:0007669"/>
    <property type="project" value="UniProtKB-UniRule"/>
</dbReference>
<protein>
    <submittedName>
        <fullName evidence="10">Putative Subtilisin like protease</fullName>
    </submittedName>
</protein>
<dbReference type="InterPro" id="IPR023828">
    <property type="entry name" value="Peptidase_S8_Ser-AS"/>
</dbReference>
<dbReference type="STRING" id="1351755.CCH01_00750"/>
<dbReference type="InterPro" id="IPR015500">
    <property type="entry name" value="Peptidase_S8_subtilisin-rel"/>
</dbReference>
<feature type="domain" description="Csp protease B prodomain" evidence="9">
    <location>
        <begin position="18"/>
        <end position="109"/>
    </location>
</feature>
<proteinExistence type="inferred from homology"/>